<feature type="chain" id="PRO_5030858616" description="MADF domain-containing protein" evidence="2">
    <location>
        <begin position="16"/>
        <end position="470"/>
    </location>
</feature>
<gene>
    <name evidence="4" type="ORF">TBIB3V08_LOCUS6336</name>
</gene>
<feature type="domain" description="MADF" evidence="3">
    <location>
        <begin position="252"/>
        <end position="303"/>
    </location>
</feature>
<dbReference type="InterPro" id="IPR006578">
    <property type="entry name" value="MADF-dom"/>
</dbReference>
<evidence type="ECO:0000256" key="2">
    <source>
        <dbReference type="SAM" id="SignalP"/>
    </source>
</evidence>
<dbReference type="AlphaFoldDB" id="A0A7R9EYX6"/>
<evidence type="ECO:0000313" key="4">
    <source>
        <dbReference type="EMBL" id="CAD7443943.1"/>
    </source>
</evidence>
<dbReference type="EMBL" id="OD566417">
    <property type="protein sequence ID" value="CAD7443943.1"/>
    <property type="molecule type" value="Genomic_DNA"/>
</dbReference>
<accession>A0A7R9EYX6</accession>
<evidence type="ECO:0000259" key="3">
    <source>
        <dbReference type="Pfam" id="PF10545"/>
    </source>
</evidence>
<evidence type="ECO:0000256" key="1">
    <source>
        <dbReference type="SAM" id="MobiDB-lite"/>
    </source>
</evidence>
<feature type="signal peptide" evidence="2">
    <location>
        <begin position="1"/>
        <end position="15"/>
    </location>
</feature>
<name>A0A7R9EYX6_9NEOP</name>
<proteinExistence type="predicted"/>
<dbReference type="PANTHER" id="PTHR21505:SF12">
    <property type="entry name" value="MADF DOMAIN-CONTAINING PROTEIN-RELATED"/>
    <property type="match status" value="1"/>
</dbReference>
<dbReference type="Pfam" id="PF10545">
    <property type="entry name" value="MADF_DNA_bdg"/>
    <property type="match status" value="1"/>
</dbReference>
<reference evidence="4" key="1">
    <citation type="submission" date="2020-11" db="EMBL/GenBank/DDBJ databases">
        <authorList>
            <person name="Tran Van P."/>
        </authorList>
    </citation>
    <scope>NUCLEOTIDE SEQUENCE</scope>
</reference>
<dbReference type="PANTHER" id="PTHR21505">
    <property type="entry name" value="MADF DOMAIN-CONTAINING PROTEIN-RELATED"/>
    <property type="match status" value="1"/>
</dbReference>
<feature type="region of interest" description="Disordered" evidence="1">
    <location>
        <begin position="113"/>
        <end position="138"/>
    </location>
</feature>
<feature type="compositionally biased region" description="Polar residues" evidence="1">
    <location>
        <begin position="374"/>
        <end position="384"/>
    </location>
</feature>
<feature type="compositionally biased region" description="Polar residues" evidence="1">
    <location>
        <begin position="129"/>
        <end position="138"/>
    </location>
</feature>
<keyword evidence="2" id="KW-0732">Signal</keyword>
<protein>
    <recommendedName>
        <fullName evidence="3">MADF domain-containing protein</fullName>
    </recommendedName>
</protein>
<organism evidence="4">
    <name type="scientific">Timema bartmani</name>
    <dbReference type="NCBI Taxonomy" id="61472"/>
    <lineage>
        <taxon>Eukaryota</taxon>
        <taxon>Metazoa</taxon>
        <taxon>Ecdysozoa</taxon>
        <taxon>Arthropoda</taxon>
        <taxon>Hexapoda</taxon>
        <taxon>Insecta</taxon>
        <taxon>Pterygota</taxon>
        <taxon>Neoptera</taxon>
        <taxon>Polyneoptera</taxon>
        <taxon>Phasmatodea</taxon>
        <taxon>Timematodea</taxon>
        <taxon>Timematoidea</taxon>
        <taxon>Timematidae</taxon>
        <taxon>Timema</taxon>
    </lineage>
</organism>
<sequence>MKLVLLCLKVMTTSGCFFLTTEQIPGFVKPQIQPMGKQSLLGMGPPKWGKGVERPPNTEISAYSDLFSFTDHITNINLHGVSQQESYTDRAAATVTNDSANIYMNSLRHHKWETPNSNKKCSSERGNLASKTNTQTSNTWARRRVNKRGFLWGVPDSRCHSSEKLLEHIHEHLLILLHNLWKGYSSTVVARGILSVVYGPLVMPLANARRESLKKVLAQVSMCHVSGALVSSLCDTCNSYSSLLKVRRERPDTTVDECIKKFQSLRSYYGQQQKKIRNSLKSGDDSNDIYQASVWWFQKMDFLEDFIQTRKSKNHLSCDLLAPQQDNEAMDSETGNGDECIQYLSVGLGYETEPDSDYIKPEGETSDKLEFVSVETSATSTSKPKTGETRKRKPIDRTAPIFGKTADIDTISLQLKSNEKKPEFSREILLYYARPNLADVIQLAIQTQGNLPSILDVVLFHNGTVLNTVI</sequence>
<feature type="region of interest" description="Disordered" evidence="1">
    <location>
        <begin position="373"/>
        <end position="392"/>
    </location>
</feature>